<comment type="similarity">
    <text evidence="1">Belongs to the histidine acid phosphatase family.</text>
</comment>
<dbReference type="EMBL" id="JABURY010000006">
    <property type="protein sequence ID" value="MBC9130090.1"/>
    <property type="molecule type" value="Genomic_DNA"/>
</dbReference>
<evidence type="ECO:0000313" key="2">
    <source>
        <dbReference type="EMBL" id="MBC9130090.1"/>
    </source>
</evidence>
<name>A0ABR7QV55_9GAMM</name>
<reference evidence="2 3" key="1">
    <citation type="submission" date="2020-06" db="EMBL/GenBank/DDBJ databases">
        <title>Frischella cerana isolated from Apis cerana gut homogenate.</title>
        <authorList>
            <person name="Wolter L.A."/>
            <person name="Suenami S."/>
            <person name="Miyazaki R."/>
        </authorList>
    </citation>
    <scope>NUCLEOTIDE SEQUENCE [LARGE SCALE GENOMIC DNA]</scope>
    <source>
        <strain evidence="2 3">Ac13</strain>
    </source>
</reference>
<sequence length="393" mass="45570">MEQYQLEQIIIISRHGIRTALPETLRFLQTVTPKSWPQWDCKPGYLTTRGGTLESFFGAYFRKWLLQQKFDISPDKVFVYANSLQRTVATAQYFTLGAFPGCDITIHHKYPIERMDPIFNPCVRNASSLFKQQVIHDLKHYTGSSDLIEQLDKKLTPAYELLAEILDYRHSKCYQKYQCEFTKLPTTFDLIINEEPKIRGALAFGTAVVDALTLQYYSGFKHQDNAWGMINSFQHRAMLANIKNQYINLLFKSPILANHIAKPLITFINQMMQQKQHPLVLLVGHDCNIASIMGALGFKDYQLPEQIEETPIGGKLVLQRWRNLQDQQSYFKAEYFYQTIEQLHLASELSLNHPARHITLELNGLQTNGQGLYPWSEFKERIMKYLTGVTFEL</sequence>
<proteinExistence type="inferred from homology"/>
<keyword evidence="3" id="KW-1185">Reference proteome</keyword>
<evidence type="ECO:0000256" key="1">
    <source>
        <dbReference type="ARBA" id="ARBA00005375"/>
    </source>
</evidence>
<protein>
    <submittedName>
        <fullName evidence="2">Histidine-type phosphatase</fullName>
    </submittedName>
</protein>
<comment type="caution">
    <text evidence="2">The sequence shown here is derived from an EMBL/GenBank/DDBJ whole genome shotgun (WGS) entry which is preliminary data.</text>
</comment>
<organism evidence="2 3">
    <name type="scientific">Frischella japonica</name>
    <dbReference type="NCBI Taxonomy" id="2741544"/>
    <lineage>
        <taxon>Bacteria</taxon>
        <taxon>Pseudomonadati</taxon>
        <taxon>Pseudomonadota</taxon>
        <taxon>Gammaproteobacteria</taxon>
        <taxon>Orbales</taxon>
        <taxon>Orbaceae</taxon>
        <taxon>Frischella</taxon>
    </lineage>
</organism>
<accession>A0ABR7QV55</accession>
<dbReference type="PANTHER" id="PTHR11567">
    <property type="entry name" value="ACID PHOSPHATASE-RELATED"/>
    <property type="match status" value="1"/>
</dbReference>
<evidence type="ECO:0000313" key="3">
    <source>
        <dbReference type="Proteomes" id="UP000651208"/>
    </source>
</evidence>
<dbReference type="PANTHER" id="PTHR11567:SF135">
    <property type="entry name" value="GLUCOSE-1-PHOSPHATASE"/>
    <property type="match status" value="1"/>
</dbReference>
<dbReference type="Proteomes" id="UP000651208">
    <property type="component" value="Unassembled WGS sequence"/>
</dbReference>
<dbReference type="RefSeq" id="WP_187754536.1">
    <property type="nucleotide sequence ID" value="NZ_JABURY010000006.1"/>
</dbReference>
<dbReference type="Pfam" id="PF00328">
    <property type="entry name" value="His_Phos_2"/>
    <property type="match status" value="1"/>
</dbReference>
<dbReference type="InterPro" id="IPR000560">
    <property type="entry name" value="His_Pase_clade-2"/>
</dbReference>
<gene>
    <name evidence="2" type="ORF">FcAc13_02075</name>
</gene>
<dbReference type="SUPFAM" id="SSF53254">
    <property type="entry name" value="Phosphoglycerate mutase-like"/>
    <property type="match status" value="1"/>
</dbReference>
<dbReference type="InterPro" id="IPR029033">
    <property type="entry name" value="His_PPase_superfam"/>
</dbReference>
<dbReference type="CDD" id="cd07061">
    <property type="entry name" value="HP_HAP_like"/>
    <property type="match status" value="1"/>
</dbReference>
<dbReference type="Gene3D" id="3.40.50.1240">
    <property type="entry name" value="Phosphoglycerate mutase-like"/>
    <property type="match status" value="2"/>
</dbReference>
<dbReference type="InterPro" id="IPR050645">
    <property type="entry name" value="Histidine_acid_phosphatase"/>
</dbReference>